<keyword evidence="3" id="KW-1185">Reference proteome</keyword>
<proteinExistence type="predicted"/>
<name>A0A8H5MBG7_9AGAR</name>
<dbReference type="Pfam" id="PF14223">
    <property type="entry name" value="Retrotran_gag_2"/>
    <property type="match status" value="1"/>
</dbReference>
<gene>
    <name evidence="2" type="ORF">D9615_000329</name>
</gene>
<reference evidence="2 3" key="1">
    <citation type="journal article" date="2020" name="ISME J.">
        <title>Uncovering the hidden diversity of litter-decomposition mechanisms in mushroom-forming fungi.</title>
        <authorList>
            <person name="Floudas D."/>
            <person name="Bentzer J."/>
            <person name="Ahren D."/>
            <person name="Johansson T."/>
            <person name="Persson P."/>
            <person name="Tunlid A."/>
        </authorList>
    </citation>
    <scope>NUCLEOTIDE SEQUENCE [LARGE SCALE GENOMIC DNA]</scope>
    <source>
        <strain evidence="2 3">CBS 661.87</strain>
    </source>
</reference>
<evidence type="ECO:0000259" key="1">
    <source>
        <dbReference type="Pfam" id="PF13976"/>
    </source>
</evidence>
<comment type="caution">
    <text evidence="2">The sequence shown here is derived from an EMBL/GenBank/DDBJ whole genome shotgun (WGS) entry which is preliminary data.</text>
</comment>
<feature type="domain" description="GAG-pre-integrase" evidence="1">
    <location>
        <begin position="411"/>
        <end position="482"/>
    </location>
</feature>
<dbReference type="InterPro" id="IPR025724">
    <property type="entry name" value="GAG-pre-integrase_dom"/>
</dbReference>
<accession>A0A8H5MBG7</accession>
<evidence type="ECO:0000313" key="3">
    <source>
        <dbReference type="Proteomes" id="UP000565441"/>
    </source>
</evidence>
<dbReference type="Pfam" id="PF13976">
    <property type="entry name" value="gag_pre-integrs"/>
    <property type="match status" value="1"/>
</dbReference>
<sequence length="519" mass="56852">MSSSNPAPFLLHPDERYDSTNWIDWKATIWAAAKSRGLEGYLDGTNRRPSPAPDSSLPMLPTLYWGSENPSAEEWRQRDAFTQGMVVLNVKNAIGHGVTTDGTAAETWSSLTSIKDAVSDLGLLKADEDLRSIKYEDGKDLDAHFASLRKAWAHANGQGGTMTDAQFRMVVLGSMPPSWNLIVGGLHQSKDSATVITGLTMYNLISHAQQTGHDASDTRTGDSIARTTSQIDGRMYQHASMWARRTSSPGLFQARRRKGWSVPGLVGKERKCHTSSGNNDCGPYYDDYRSSELSDSPHDCAIERRPQHHIILLILGYVVVFPAALEGSTASAGGTFVILGRGDVRKVVEFKGRRIELTFRDTIHTPNLSHNLISIGRLGAAGFTTAFGKHGATFIDPSGNEFLFGPTVGTMYKVETSEQKAVVLYSRSKTKPTDFATWHRRLTHVGVDSIEAMIRGGLVRGLELTGKGRPVGKCKDCIFGKHTRHPFNGEAAVEKELNERAYTDLWGPARVQSTAVSCT</sequence>
<dbReference type="Proteomes" id="UP000565441">
    <property type="component" value="Unassembled WGS sequence"/>
</dbReference>
<dbReference type="EMBL" id="JAACJP010000001">
    <property type="protein sequence ID" value="KAF5388355.1"/>
    <property type="molecule type" value="Genomic_DNA"/>
</dbReference>
<evidence type="ECO:0000313" key="2">
    <source>
        <dbReference type="EMBL" id="KAF5388355.1"/>
    </source>
</evidence>
<dbReference type="AlphaFoldDB" id="A0A8H5MBG7"/>
<dbReference type="OrthoDB" id="3054003at2759"/>
<protein>
    <recommendedName>
        <fullName evidence="1">GAG-pre-integrase domain-containing protein</fullName>
    </recommendedName>
</protein>
<organism evidence="2 3">
    <name type="scientific">Tricholomella constricta</name>
    <dbReference type="NCBI Taxonomy" id="117010"/>
    <lineage>
        <taxon>Eukaryota</taxon>
        <taxon>Fungi</taxon>
        <taxon>Dikarya</taxon>
        <taxon>Basidiomycota</taxon>
        <taxon>Agaricomycotina</taxon>
        <taxon>Agaricomycetes</taxon>
        <taxon>Agaricomycetidae</taxon>
        <taxon>Agaricales</taxon>
        <taxon>Tricholomatineae</taxon>
        <taxon>Lyophyllaceae</taxon>
        <taxon>Tricholomella</taxon>
    </lineage>
</organism>